<dbReference type="PROSITE" id="PS51032">
    <property type="entry name" value="AP2_ERF"/>
    <property type="match status" value="1"/>
</dbReference>
<dbReference type="PANTHER" id="PTHR31194:SF166">
    <property type="entry name" value="PATHOGENESIS-RELATED GENES TRANSCRIPTIONAL ACTIVATOR PTI6"/>
    <property type="match status" value="1"/>
</dbReference>
<dbReference type="InterPro" id="IPR050913">
    <property type="entry name" value="AP2/ERF_ERF"/>
</dbReference>
<feature type="region of interest" description="Disordered" evidence="6">
    <location>
        <begin position="1"/>
        <end position="98"/>
    </location>
</feature>
<keyword evidence="5" id="KW-0539">Nucleus</keyword>
<dbReference type="OrthoDB" id="610645at2759"/>
<dbReference type="SMART" id="SM00380">
    <property type="entry name" value="AP2"/>
    <property type="match status" value="1"/>
</dbReference>
<comment type="subcellular location">
    <subcellularLocation>
        <location evidence="1">Nucleus</location>
    </subcellularLocation>
</comment>
<dbReference type="FunFam" id="3.30.730.10:FF:000001">
    <property type="entry name" value="Ethylene-responsive transcription factor 2"/>
    <property type="match status" value="1"/>
</dbReference>
<evidence type="ECO:0000256" key="4">
    <source>
        <dbReference type="ARBA" id="ARBA00023163"/>
    </source>
</evidence>
<proteinExistence type="predicted"/>
<evidence type="ECO:0000256" key="1">
    <source>
        <dbReference type="ARBA" id="ARBA00004123"/>
    </source>
</evidence>
<dbReference type="GO" id="GO:0003700">
    <property type="term" value="F:DNA-binding transcription factor activity"/>
    <property type="evidence" value="ECO:0007669"/>
    <property type="project" value="InterPro"/>
</dbReference>
<keyword evidence="9" id="KW-1185">Reference proteome</keyword>
<accession>A0A6J5WQB8</accession>
<dbReference type="GO" id="GO:0005634">
    <property type="term" value="C:nucleus"/>
    <property type="evidence" value="ECO:0007669"/>
    <property type="project" value="UniProtKB-SubCell"/>
</dbReference>
<keyword evidence="3" id="KW-0238">DNA-binding</keyword>
<dbReference type="CDD" id="cd00018">
    <property type="entry name" value="AP2"/>
    <property type="match status" value="1"/>
</dbReference>
<dbReference type="Pfam" id="PF00847">
    <property type="entry name" value="AP2"/>
    <property type="match status" value="1"/>
</dbReference>
<feature type="compositionally biased region" description="Basic and acidic residues" evidence="6">
    <location>
        <begin position="85"/>
        <end position="98"/>
    </location>
</feature>
<evidence type="ECO:0000256" key="3">
    <source>
        <dbReference type="ARBA" id="ARBA00023125"/>
    </source>
</evidence>
<reference evidence="9" key="1">
    <citation type="journal article" date="2020" name="Genome Biol.">
        <title>Gamete binning: chromosome-level and haplotype-resolved genome assembly enabled by high-throughput single-cell sequencing of gamete genomes.</title>
        <authorList>
            <person name="Campoy J.A."/>
            <person name="Sun H."/>
            <person name="Goel M."/>
            <person name="Jiao W.-B."/>
            <person name="Folz-Donahue K."/>
            <person name="Wang N."/>
            <person name="Rubio M."/>
            <person name="Liu C."/>
            <person name="Kukat C."/>
            <person name="Ruiz D."/>
            <person name="Huettel B."/>
            <person name="Schneeberger K."/>
        </authorList>
    </citation>
    <scope>NUCLEOTIDE SEQUENCE [LARGE SCALE GENOMIC DNA]</scope>
    <source>
        <strain evidence="9">cv. Rojo Pasion</strain>
    </source>
</reference>
<keyword evidence="2" id="KW-0805">Transcription regulation</keyword>
<name>A0A6J5WQB8_PRUAR</name>
<sequence>MTTTTTTILTKPKMIHQNQNPPPNPTRLPPKQLVRIILADADATDSSSDEDSVVPGVKRHVRKISRELSSPSNCSRHSKLSKRRSPPEPDPASREKFIGVRKRPWGRYAAEIRDPTQRKRVWLGTYDTAEEAAAVYDRAALKLRGPHAVTNFTIPVIAEETVADEVVPAAGSSHVSEIGGEGGAAGCVSL</sequence>
<dbReference type="InterPro" id="IPR016177">
    <property type="entry name" value="DNA-bd_dom_sf"/>
</dbReference>
<dbReference type="PANTHER" id="PTHR31194">
    <property type="entry name" value="SHN SHINE , DNA BINDING / TRANSCRIPTION FACTOR"/>
    <property type="match status" value="1"/>
</dbReference>
<dbReference type="AlphaFoldDB" id="A0A6J5WQB8"/>
<dbReference type="PRINTS" id="PR00367">
    <property type="entry name" value="ETHRSPELEMNT"/>
</dbReference>
<feature type="domain" description="AP2/ERF" evidence="7">
    <location>
        <begin position="96"/>
        <end position="153"/>
    </location>
</feature>
<protein>
    <recommendedName>
        <fullName evidence="7">AP2/ERF domain-containing protein</fullName>
    </recommendedName>
</protein>
<evidence type="ECO:0000256" key="6">
    <source>
        <dbReference type="SAM" id="MobiDB-lite"/>
    </source>
</evidence>
<dbReference type="PIRSF" id="PIRSF038123">
    <property type="entry name" value="PTI6"/>
    <property type="match status" value="1"/>
</dbReference>
<evidence type="ECO:0000313" key="8">
    <source>
        <dbReference type="EMBL" id="CAB4302541.1"/>
    </source>
</evidence>
<evidence type="ECO:0000256" key="2">
    <source>
        <dbReference type="ARBA" id="ARBA00023015"/>
    </source>
</evidence>
<organism evidence="8 9">
    <name type="scientific">Prunus armeniaca</name>
    <name type="common">Apricot</name>
    <name type="synonym">Armeniaca vulgaris</name>
    <dbReference type="NCBI Taxonomy" id="36596"/>
    <lineage>
        <taxon>Eukaryota</taxon>
        <taxon>Viridiplantae</taxon>
        <taxon>Streptophyta</taxon>
        <taxon>Embryophyta</taxon>
        <taxon>Tracheophyta</taxon>
        <taxon>Spermatophyta</taxon>
        <taxon>Magnoliopsida</taxon>
        <taxon>eudicotyledons</taxon>
        <taxon>Gunneridae</taxon>
        <taxon>Pentapetalae</taxon>
        <taxon>rosids</taxon>
        <taxon>fabids</taxon>
        <taxon>Rosales</taxon>
        <taxon>Rosaceae</taxon>
        <taxon>Amygdaloideae</taxon>
        <taxon>Amygdaleae</taxon>
        <taxon>Prunus</taxon>
    </lineage>
</organism>
<dbReference type="GO" id="GO:0003677">
    <property type="term" value="F:DNA binding"/>
    <property type="evidence" value="ECO:0007669"/>
    <property type="project" value="UniProtKB-KW"/>
</dbReference>
<gene>
    <name evidence="8" type="ORF">ORAREDHAP_LOCUS18337</name>
</gene>
<keyword evidence="4" id="KW-0804">Transcription</keyword>
<dbReference type="InterPro" id="IPR036955">
    <property type="entry name" value="AP2/ERF_dom_sf"/>
</dbReference>
<dbReference type="Gene3D" id="3.30.730.10">
    <property type="entry name" value="AP2/ERF domain"/>
    <property type="match status" value="1"/>
</dbReference>
<dbReference type="Proteomes" id="UP000507245">
    <property type="component" value="Unassembled WGS sequence"/>
</dbReference>
<evidence type="ECO:0000259" key="7">
    <source>
        <dbReference type="PROSITE" id="PS51032"/>
    </source>
</evidence>
<dbReference type="InterPro" id="IPR001471">
    <property type="entry name" value="AP2/ERF_dom"/>
</dbReference>
<dbReference type="EMBL" id="CAEKKB010000003">
    <property type="protein sequence ID" value="CAB4302541.1"/>
    <property type="molecule type" value="Genomic_DNA"/>
</dbReference>
<evidence type="ECO:0000256" key="5">
    <source>
        <dbReference type="ARBA" id="ARBA00023242"/>
    </source>
</evidence>
<evidence type="ECO:0000313" key="9">
    <source>
        <dbReference type="Proteomes" id="UP000507245"/>
    </source>
</evidence>
<dbReference type="SUPFAM" id="SSF54171">
    <property type="entry name" value="DNA-binding domain"/>
    <property type="match status" value="1"/>
</dbReference>